<dbReference type="STRING" id="655355.SAMN05216283_10361"/>
<evidence type="ECO:0000313" key="3">
    <source>
        <dbReference type="Proteomes" id="UP000198964"/>
    </source>
</evidence>
<keyword evidence="3" id="KW-1185">Reference proteome</keyword>
<keyword evidence="1" id="KW-0812">Transmembrane</keyword>
<dbReference type="AlphaFoldDB" id="A0A1I2GMU4"/>
<evidence type="ECO:0000256" key="1">
    <source>
        <dbReference type="SAM" id="Phobius"/>
    </source>
</evidence>
<organism evidence="2 3">
    <name type="scientific">Sunxiuqinia elliptica</name>
    <dbReference type="NCBI Taxonomy" id="655355"/>
    <lineage>
        <taxon>Bacteria</taxon>
        <taxon>Pseudomonadati</taxon>
        <taxon>Bacteroidota</taxon>
        <taxon>Bacteroidia</taxon>
        <taxon>Marinilabiliales</taxon>
        <taxon>Prolixibacteraceae</taxon>
        <taxon>Sunxiuqinia</taxon>
    </lineage>
</organism>
<evidence type="ECO:0000313" key="2">
    <source>
        <dbReference type="EMBL" id="SFF19254.1"/>
    </source>
</evidence>
<dbReference type="EMBL" id="FONW01000003">
    <property type="protein sequence ID" value="SFF19254.1"/>
    <property type="molecule type" value="Genomic_DNA"/>
</dbReference>
<accession>A0A1I2GMU4</accession>
<gene>
    <name evidence="2" type="ORF">SAMN05216283_10361</name>
</gene>
<name>A0A1I2GMU4_9BACT</name>
<dbReference type="RefSeq" id="WP_093919491.1">
    <property type="nucleotide sequence ID" value="NZ_FONW01000003.1"/>
</dbReference>
<feature type="transmembrane region" description="Helical" evidence="1">
    <location>
        <begin position="7"/>
        <end position="26"/>
    </location>
</feature>
<proteinExistence type="predicted"/>
<sequence>MEKNIKVIIIGVVILAVIGSLIFVSFKIEGPGTLIGGLAVLWAGMKSKIFGKKTTEEKIEQIKADHNLKREEWETARQEYDAKFRLLQAKMQYIDYKSALLSEKINHLDDYQKQKLEEIDQANSDQLLEMLNERP</sequence>
<keyword evidence="1" id="KW-0472">Membrane</keyword>
<keyword evidence="1" id="KW-1133">Transmembrane helix</keyword>
<dbReference type="Proteomes" id="UP000198964">
    <property type="component" value="Unassembled WGS sequence"/>
</dbReference>
<reference evidence="2 3" key="1">
    <citation type="submission" date="2016-10" db="EMBL/GenBank/DDBJ databases">
        <authorList>
            <person name="de Groot N.N."/>
        </authorList>
    </citation>
    <scope>NUCLEOTIDE SEQUENCE [LARGE SCALE GENOMIC DNA]</scope>
    <source>
        <strain evidence="2 3">CGMCC 1.9156</strain>
    </source>
</reference>
<protein>
    <submittedName>
        <fullName evidence="2">Uncharacterized protein</fullName>
    </submittedName>
</protein>